<dbReference type="GO" id="GO:0016052">
    <property type="term" value="P:carbohydrate catabolic process"/>
    <property type="evidence" value="ECO:0007669"/>
    <property type="project" value="InterPro"/>
</dbReference>
<evidence type="ECO:0000256" key="4">
    <source>
        <dbReference type="ARBA" id="ARBA00023295"/>
    </source>
</evidence>
<evidence type="ECO:0000256" key="6">
    <source>
        <dbReference type="PIRSR" id="PIRSR005536-1"/>
    </source>
</evidence>
<evidence type="ECO:0000259" key="8">
    <source>
        <dbReference type="Pfam" id="PF16875"/>
    </source>
</evidence>
<dbReference type="InterPro" id="IPR013785">
    <property type="entry name" value="Aldolase_TIM"/>
</dbReference>
<dbReference type="Proteomes" id="UP000613208">
    <property type="component" value="Unassembled WGS sequence"/>
</dbReference>
<sequence length="735" mass="85739">MKARIIKQENTFMLENGYISYCFGIEKDKYLSHRYFGKYLKEYTGISESYFFDRGFCANPDPEDKKFSLDTLPQEYPDMNQGDFRMPAYVIQTEDGRRVTRFYYKDYEIIQGKPPLEGLPSVYTENEDEAATLCITLEDEYLKAQIKLYYTIFRDYDVICRHTEVIHYGSQPLYLERLMSMSIDFQGTEYDLLTLSGSHLNEKKIYQRPIGSDTVILDSCRGASSPQETPCMILSEREAGEYWGQVWGMNYVYSGDFQAVIQPGQYGSTRVQIGMNPMTFGWTLETGQRFVSPETVMVYSDKGRNGMSQIFHELYRKRLCRGFWRDKERPVLLNSWEAFEFQIDEEKCLSMAQKAAELGIELFVLDDGWFKNRTCDRKALGDWEEDRNKFAEGLKRFSEKIRDKGIQFGIWFEPEMVSGDSDLYRRHPDWIIRSPYYEPIVSRSQYVLDLSNPKVCQYIMDAVSHILRETKAVYVKWDMNRHITDLGSFYLDQKHQRELSHRYMLGLYSILDRLNQEFPEVLFEGCSSGGGRFDAGMLYYMPQTWTSDNTDAVCRMKIQYGTSLLFPPVTMGSHVSAVPNHQTGRETPLETRFAAAMSGNLGYEMDIRELTQEETKEIRNQVRFYKKIRKTIQSGKMYRLRNPQEQNEAAWNFVSEDGETVVYCYFRILSDPQRLTVPVKLKGLDENAFYQLEEDGSCHGGDELMYAGVTCQPVRKDFVSSILIFKKIKNEKGGR</sequence>
<organism evidence="9 10">
    <name type="scientific">Anaerostipes butyraticus</name>
    <dbReference type="NCBI Taxonomy" id="645466"/>
    <lineage>
        <taxon>Bacteria</taxon>
        <taxon>Bacillati</taxon>
        <taxon>Bacillota</taxon>
        <taxon>Clostridia</taxon>
        <taxon>Lachnospirales</taxon>
        <taxon>Lachnospiraceae</taxon>
        <taxon>Anaerostipes</taxon>
    </lineage>
</organism>
<keyword evidence="4 5" id="KW-0326">Glycosidase</keyword>
<feature type="domain" description="Glycosyl hydrolase family 36 N-terminal" evidence="8">
    <location>
        <begin position="30"/>
        <end position="285"/>
    </location>
</feature>
<proteinExistence type="inferred from homology"/>
<dbReference type="Pfam" id="PF16875">
    <property type="entry name" value="Glyco_hydro_36N"/>
    <property type="match status" value="1"/>
</dbReference>
<comment type="caution">
    <text evidence="9">The sequence shown here is derived from an EMBL/GenBank/DDBJ whole genome shotgun (WGS) entry which is preliminary data.</text>
</comment>
<dbReference type="InterPro" id="IPR002252">
    <property type="entry name" value="Glyco_hydro_36"/>
</dbReference>
<dbReference type="Pfam" id="PF16874">
    <property type="entry name" value="Glyco_hydro_36C"/>
    <property type="match status" value="1"/>
</dbReference>
<feature type="active site" description="Proton donor" evidence="6">
    <location>
        <position position="548"/>
    </location>
</feature>
<dbReference type="FunFam" id="3.20.20.70:FF:000118">
    <property type="entry name" value="Alpha-galactosidase"/>
    <property type="match status" value="1"/>
</dbReference>
<keyword evidence="10" id="KW-1185">Reference proteome</keyword>
<feature type="active site" description="Nucleophile" evidence="6">
    <location>
        <position position="478"/>
    </location>
</feature>
<dbReference type="GO" id="GO:0004557">
    <property type="term" value="F:alpha-galactosidase activity"/>
    <property type="evidence" value="ECO:0007669"/>
    <property type="project" value="UniProtKB-UniRule"/>
</dbReference>
<evidence type="ECO:0000313" key="10">
    <source>
        <dbReference type="Proteomes" id="UP000613208"/>
    </source>
</evidence>
<dbReference type="Gene3D" id="3.20.20.70">
    <property type="entry name" value="Aldolase class I"/>
    <property type="match status" value="1"/>
</dbReference>
<reference evidence="9" key="1">
    <citation type="submission" date="2020-06" db="EMBL/GenBank/DDBJ databases">
        <title>Characterization of fructooligosaccharide metabolism and fructooligosaccharide-degrading enzymes in human commensal butyrate producers.</title>
        <authorList>
            <person name="Tanno H."/>
            <person name="Fujii T."/>
            <person name="Hirano K."/>
            <person name="Maeno S."/>
            <person name="Tonozuka T."/>
            <person name="Sakamoto M."/>
            <person name="Ohkuma M."/>
            <person name="Tochio T."/>
            <person name="Endo A."/>
        </authorList>
    </citation>
    <scope>NUCLEOTIDE SEQUENCE</scope>
    <source>
        <strain evidence="9">JCM 17466</strain>
    </source>
</reference>
<dbReference type="RefSeq" id="WP_243282584.1">
    <property type="nucleotide sequence ID" value="NZ_BLYI01000031.1"/>
</dbReference>
<dbReference type="PIRSF" id="PIRSF005536">
    <property type="entry name" value="Agal"/>
    <property type="match status" value="1"/>
</dbReference>
<dbReference type="InterPro" id="IPR038417">
    <property type="entry name" value="Alpga-gal_N_sf"/>
</dbReference>
<dbReference type="InterPro" id="IPR017853">
    <property type="entry name" value="GH"/>
</dbReference>
<dbReference type="InterPro" id="IPR031705">
    <property type="entry name" value="Glyco_hydro_36_C"/>
</dbReference>
<dbReference type="PANTHER" id="PTHR43053">
    <property type="entry name" value="GLYCOSIDASE FAMILY 31"/>
    <property type="match status" value="1"/>
</dbReference>
<dbReference type="EMBL" id="BLYI01000031">
    <property type="protein sequence ID" value="GFO85247.1"/>
    <property type="molecule type" value="Genomic_DNA"/>
</dbReference>
<dbReference type="EC" id="3.2.1.22" evidence="2 5"/>
<dbReference type="InterPro" id="IPR031704">
    <property type="entry name" value="Glyco_hydro_36_N"/>
</dbReference>
<dbReference type="PANTHER" id="PTHR43053:SF3">
    <property type="entry name" value="ALPHA-GALACTOSIDASE C-RELATED"/>
    <property type="match status" value="1"/>
</dbReference>
<evidence type="ECO:0000313" key="9">
    <source>
        <dbReference type="EMBL" id="GFO85247.1"/>
    </source>
</evidence>
<dbReference type="InterPro" id="IPR050985">
    <property type="entry name" value="Alpha-glycosidase_related"/>
</dbReference>
<protein>
    <recommendedName>
        <fullName evidence="2 5">Alpha-galactosidase</fullName>
        <ecNumber evidence="2 5">3.2.1.22</ecNumber>
    </recommendedName>
</protein>
<dbReference type="PRINTS" id="PR00743">
    <property type="entry name" value="GLHYDRLASE36"/>
</dbReference>
<dbReference type="Gene3D" id="2.70.98.60">
    <property type="entry name" value="alpha-galactosidase from lactobacil brevis"/>
    <property type="match status" value="1"/>
</dbReference>
<name>A0A916Q6P8_9FIRM</name>
<dbReference type="AlphaFoldDB" id="A0A916Q6P8"/>
<keyword evidence="3 5" id="KW-0378">Hydrolase</keyword>
<evidence type="ECO:0000259" key="7">
    <source>
        <dbReference type="Pfam" id="PF16874"/>
    </source>
</evidence>
<dbReference type="InterPro" id="IPR013780">
    <property type="entry name" value="Glyco_hydro_b"/>
</dbReference>
<dbReference type="CDD" id="cd14791">
    <property type="entry name" value="GH36"/>
    <property type="match status" value="1"/>
</dbReference>
<evidence type="ECO:0000256" key="3">
    <source>
        <dbReference type="ARBA" id="ARBA00022801"/>
    </source>
</evidence>
<evidence type="ECO:0000256" key="1">
    <source>
        <dbReference type="ARBA" id="ARBA00001255"/>
    </source>
</evidence>
<evidence type="ECO:0000256" key="5">
    <source>
        <dbReference type="PIRNR" id="PIRNR005536"/>
    </source>
</evidence>
<comment type="catalytic activity">
    <reaction evidence="1 5">
        <text>Hydrolysis of terminal, non-reducing alpha-D-galactose residues in alpha-D-galactosides, including galactose oligosaccharides, galactomannans and galactolipids.</text>
        <dbReference type="EC" id="3.2.1.22"/>
    </reaction>
</comment>
<feature type="domain" description="Glycosyl hydrolase family 36 C-terminal" evidence="7">
    <location>
        <begin position="648"/>
        <end position="724"/>
    </location>
</feature>
<dbReference type="SUPFAM" id="SSF51445">
    <property type="entry name" value="(Trans)glycosidases"/>
    <property type="match status" value="1"/>
</dbReference>
<evidence type="ECO:0000256" key="2">
    <source>
        <dbReference type="ARBA" id="ARBA00012755"/>
    </source>
</evidence>
<gene>
    <name evidence="9" type="ORF">ANBU17_15940</name>
</gene>
<dbReference type="Pfam" id="PF02065">
    <property type="entry name" value="Melibiase"/>
    <property type="match status" value="1"/>
</dbReference>
<comment type="similarity">
    <text evidence="5">Belongs to the glycosyl hydrolase.</text>
</comment>
<dbReference type="Gene3D" id="2.60.40.1180">
    <property type="entry name" value="Golgi alpha-mannosidase II"/>
    <property type="match status" value="1"/>
</dbReference>
<accession>A0A916Q6P8</accession>